<dbReference type="InterPro" id="IPR011050">
    <property type="entry name" value="Pectin_lyase_fold/virulence"/>
</dbReference>
<dbReference type="EMBL" id="CP012670">
    <property type="protein sequence ID" value="AUX20261.1"/>
    <property type="molecule type" value="Genomic_DNA"/>
</dbReference>
<feature type="region of interest" description="Disordered" evidence="1">
    <location>
        <begin position="209"/>
        <end position="358"/>
    </location>
</feature>
<feature type="compositionally biased region" description="Gly residues" evidence="1">
    <location>
        <begin position="337"/>
        <end position="358"/>
    </location>
</feature>
<feature type="compositionally biased region" description="Gly residues" evidence="1">
    <location>
        <begin position="503"/>
        <end position="516"/>
    </location>
</feature>
<feature type="compositionally biased region" description="Low complexity" evidence="1">
    <location>
        <begin position="320"/>
        <end position="336"/>
    </location>
</feature>
<dbReference type="Proteomes" id="UP000295781">
    <property type="component" value="Chromosome"/>
</dbReference>
<organism evidence="2 3">
    <name type="scientific">Sorangium cellulosum</name>
    <name type="common">Polyangium cellulosum</name>
    <dbReference type="NCBI Taxonomy" id="56"/>
    <lineage>
        <taxon>Bacteria</taxon>
        <taxon>Pseudomonadati</taxon>
        <taxon>Myxococcota</taxon>
        <taxon>Polyangia</taxon>
        <taxon>Polyangiales</taxon>
        <taxon>Polyangiaceae</taxon>
        <taxon>Sorangium</taxon>
    </lineage>
</organism>
<feature type="compositionally biased region" description="Gly residues" evidence="1">
    <location>
        <begin position="425"/>
        <end position="447"/>
    </location>
</feature>
<feature type="compositionally biased region" description="Low complexity" evidence="1">
    <location>
        <begin position="224"/>
        <end position="241"/>
    </location>
</feature>
<evidence type="ECO:0000313" key="3">
    <source>
        <dbReference type="Proteomes" id="UP000295781"/>
    </source>
</evidence>
<dbReference type="PROSITE" id="PS51257">
    <property type="entry name" value="PROKAR_LIPOPROTEIN"/>
    <property type="match status" value="1"/>
</dbReference>
<evidence type="ECO:0000313" key="2">
    <source>
        <dbReference type="EMBL" id="AUX20261.1"/>
    </source>
</evidence>
<proteinExistence type="predicted"/>
<reference evidence="2 3" key="1">
    <citation type="submission" date="2015-09" db="EMBL/GenBank/DDBJ databases">
        <title>Sorangium comparison.</title>
        <authorList>
            <person name="Zaburannyi N."/>
            <person name="Bunk B."/>
            <person name="Overmann J."/>
            <person name="Mueller R."/>
        </authorList>
    </citation>
    <scope>NUCLEOTIDE SEQUENCE [LARGE SCALE GENOMIC DNA]</scope>
    <source>
        <strain evidence="2 3">So ceGT47</strain>
    </source>
</reference>
<feature type="compositionally biased region" description="Gly residues" evidence="1">
    <location>
        <begin position="261"/>
        <end position="271"/>
    </location>
</feature>
<sequence length="535" mass="49571">MDFRKAGHVRKMRSAFGGLAFLLAVGGCDGFWSHLAEDCELLVTCDHFSPSSTGGGGTPGPTCEADPTENASTVSNECAVFASASAEPGGDGTKEKPYASLGEAIANAKGKRVLACASGAFAESVTIGAGLEVIGGFDCDAEWTWSEEARSAIEGPAGAVALTLAEGASGVKVRGFSVRAASATEPGGPSIGVAVADIEAKLTQVDVTAGDGMDGVNGETPTEAPQAGASASAVVSEACDAPNQVFGGDPGVTTCEDGETRGGAGGPGGITGEDEGKGQNGADGAPLPEPNPNSRGLGGPGQKDASGECEAGANGKSGDLGNAGTAGSGTTLTLAGVTGGDGGSGTTGTRGQGGGGGGGAKAGLFCLGPGMSTVDGVGASGGGGGAGGCGGKGGGGGKAGGSSIGIVSLGTKLVLTEVTVAVGKAGKGGDGAGGRGGGLGGSGGTGGTPSTLGGSAGCRGGDGGQGGTGGPGGGGRGGHAVGIAYAVTPSAAVALKDFTEGAAGDGGRTAPGGNAGTSGTSGECWDFTANASCGQ</sequence>
<feature type="compositionally biased region" description="Gly residues" evidence="1">
    <location>
        <begin position="454"/>
        <end position="475"/>
    </location>
</feature>
<dbReference type="RefSeq" id="WP_242515839.1">
    <property type="nucleotide sequence ID" value="NZ_CP012670.1"/>
</dbReference>
<gene>
    <name evidence="2" type="ORF">SOCEGT47_007270</name>
</gene>
<feature type="region of interest" description="Disordered" evidence="1">
    <location>
        <begin position="501"/>
        <end position="521"/>
    </location>
</feature>
<protein>
    <submittedName>
        <fullName evidence="2">PGRS family protein</fullName>
    </submittedName>
</protein>
<name>A0A4P2PUT7_SORCE</name>
<dbReference type="AlphaFoldDB" id="A0A4P2PUT7"/>
<dbReference type="SUPFAM" id="SSF51126">
    <property type="entry name" value="Pectin lyase-like"/>
    <property type="match status" value="1"/>
</dbReference>
<feature type="region of interest" description="Disordered" evidence="1">
    <location>
        <begin position="424"/>
        <end position="475"/>
    </location>
</feature>
<evidence type="ECO:0000256" key="1">
    <source>
        <dbReference type="SAM" id="MobiDB-lite"/>
    </source>
</evidence>
<accession>A0A4P2PUT7</accession>